<dbReference type="SUPFAM" id="SSF50494">
    <property type="entry name" value="Trypsin-like serine proteases"/>
    <property type="match status" value="2"/>
</dbReference>
<dbReference type="CDD" id="cd00190">
    <property type="entry name" value="Tryp_SPc"/>
    <property type="match status" value="1"/>
</dbReference>
<dbReference type="Pfam" id="PF00057">
    <property type="entry name" value="Ldl_recept_a"/>
    <property type="match status" value="1"/>
</dbReference>
<dbReference type="PROSITE" id="PS50240">
    <property type="entry name" value="TRYPSIN_DOM"/>
    <property type="match status" value="2"/>
</dbReference>
<evidence type="ECO:0000256" key="1">
    <source>
        <dbReference type="ARBA" id="ARBA00023157"/>
    </source>
</evidence>
<proteinExistence type="predicted"/>
<dbReference type="InterPro" id="IPR001254">
    <property type="entry name" value="Trypsin_dom"/>
</dbReference>
<keyword evidence="3" id="KW-0732">Signal</keyword>
<dbReference type="GeneID" id="100569548"/>
<reference evidence="5" key="2">
    <citation type="submission" date="2022-06" db="UniProtKB">
        <authorList>
            <consortium name="EnsemblMetazoa"/>
        </authorList>
    </citation>
    <scope>IDENTIFICATION</scope>
</reference>
<comment type="caution">
    <text evidence="2">Lacks conserved residue(s) required for the propagation of feature annotation.</text>
</comment>
<feature type="disulfide bond" evidence="2">
    <location>
        <begin position="44"/>
        <end position="62"/>
    </location>
</feature>
<feature type="domain" description="Peptidase S1" evidence="4">
    <location>
        <begin position="97"/>
        <end position="352"/>
    </location>
</feature>
<keyword evidence="6" id="KW-1185">Reference proteome</keyword>
<dbReference type="SMART" id="SM00192">
    <property type="entry name" value="LDLa"/>
    <property type="match status" value="1"/>
</dbReference>
<dbReference type="InterPro" id="IPR043504">
    <property type="entry name" value="Peptidase_S1_PA_chymotrypsin"/>
</dbReference>
<feature type="domain" description="Peptidase S1" evidence="4">
    <location>
        <begin position="510"/>
        <end position="762"/>
    </location>
</feature>
<dbReference type="SUPFAM" id="SSF57424">
    <property type="entry name" value="LDL receptor-like module"/>
    <property type="match status" value="1"/>
</dbReference>
<keyword evidence="1 2" id="KW-1015">Disulfide bond</keyword>
<dbReference type="PANTHER" id="PTHR24252">
    <property type="entry name" value="ACROSIN-RELATED"/>
    <property type="match status" value="1"/>
</dbReference>
<evidence type="ECO:0000256" key="2">
    <source>
        <dbReference type="PROSITE-ProRule" id="PRU00124"/>
    </source>
</evidence>
<organism evidence="5 6">
    <name type="scientific">Acyrthosiphon pisum</name>
    <name type="common">Pea aphid</name>
    <dbReference type="NCBI Taxonomy" id="7029"/>
    <lineage>
        <taxon>Eukaryota</taxon>
        <taxon>Metazoa</taxon>
        <taxon>Ecdysozoa</taxon>
        <taxon>Arthropoda</taxon>
        <taxon>Hexapoda</taxon>
        <taxon>Insecta</taxon>
        <taxon>Pterygota</taxon>
        <taxon>Neoptera</taxon>
        <taxon>Paraneoptera</taxon>
        <taxon>Hemiptera</taxon>
        <taxon>Sternorrhyncha</taxon>
        <taxon>Aphidomorpha</taxon>
        <taxon>Aphidoidea</taxon>
        <taxon>Aphididae</taxon>
        <taxon>Macrosiphini</taxon>
        <taxon>Acyrthosiphon</taxon>
    </lineage>
</organism>
<evidence type="ECO:0000256" key="3">
    <source>
        <dbReference type="SAM" id="SignalP"/>
    </source>
</evidence>
<reference evidence="6" key="1">
    <citation type="submission" date="2010-06" db="EMBL/GenBank/DDBJ databases">
        <authorList>
            <person name="Jiang H."/>
            <person name="Abraham K."/>
            <person name="Ali S."/>
            <person name="Alsbrooks S.L."/>
            <person name="Anim B.N."/>
            <person name="Anosike U.S."/>
            <person name="Attaway T."/>
            <person name="Bandaranaike D.P."/>
            <person name="Battles P.K."/>
            <person name="Bell S.N."/>
            <person name="Bell A.V."/>
            <person name="Beltran B."/>
            <person name="Bickham C."/>
            <person name="Bustamante Y."/>
            <person name="Caleb T."/>
            <person name="Canada A."/>
            <person name="Cardenas V."/>
            <person name="Carter K."/>
            <person name="Chacko J."/>
            <person name="Chandrabose M.N."/>
            <person name="Chavez D."/>
            <person name="Chavez A."/>
            <person name="Chen L."/>
            <person name="Chu H.-S."/>
            <person name="Claassen K.J."/>
            <person name="Cockrell R."/>
            <person name="Collins M."/>
            <person name="Cooper J.A."/>
            <person name="Cree A."/>
            <person name="Curry S.M."/>
            <person name="Da Y."/>
            <person name="Dao M.D."/>
            <person name="Das B."/>
            <person name="Davila M.-L."/>
            <person name="Davy-Carroll L."/>
            <person name="Denson S."/>
            <person name="Dinh H."/>
            <person name="Ebong V.E."/>
            <person name="Edwards J.R."/>
            <person name="Egan A."/>
            <person name="El-Daye J."/>
            <person name="Escobedo L."/>
            <person name="Fernandez S."/>
            <person name="Fernando P.R."/>
            <person name="Flagg N."/>
            <person name="Forbes L.D."/>
            <person name="Fowler R.G."/>
            <person name="Fu Q."/>
            <person name="Gabisi R.A."/>
            <person name="Ganer J."/>
            <person name="Garbino Pronczuk A."/>
            <person name="Garcia R.M."/>
            <person name="Garner T."/>
            <person name="Garrett T.E."/>
            <person name="Gonzalez D.A."/>
            <person name="Hamid H."/>
            <person name="Hawkins E.S."/>
            <person name="Hirani K."/>
            <person name="Hogues M.E."/>
            <person name="Hollins B."/>
            <person name="Hsiao C.-H."/>
            <person name="Jabil R."/>
            <person name="James M.L."/>
            <person name="Jhangiani S.N."/>
            <person name="Johnson B."/>
            <person name="Johnson Q."/>
            <person name="Joshi V."/>
            <person name="Kalu J.B."/>
            <person name="Kam C."/>
            <person name="Kashfia A."/>
            <person name="Keebler J."/>
            <person name="Kisamo H."/>
            <person name="Kovar C.L."/>
            <person name="Lago L.A."/>
            <person name="Lai C.-Y."/>
            <person name="Laidlaw J."/>
            <person name="Lara F."/>
            <person name="Le T.-K."/>
            <person name="Lee S.L."/>
            <person name="Legall F.H."/>
            <person name="Lemon S.J."/>
            <person name="Lewis L.R."/>
            <person name="Li B."/>
            <person name="Liu Y."/>
            <person name="Liu Y.-S."/>
            <person name="Lopez J."/>
            <person name="Lozado R.J."/>
            <person name="Lu J."/>
            <person name="Madu R.C."/>
            <person name="Maheshwari M."/>
            <person name="Maheshwari R."/>
            <person name="Malloy K."/>
            <person name="Martinez E."/>
            <person name="Mathew T."/>
            <person name="Mercado I.C."/>
            <person name="Mercado C."/>
            <person name="Meyer B."/>
            <person name="Montgomery K."/>
            <person name="Morgan M.B."/>
            <person name="Munidasa M."/>
            <person name="Nazareth L.V."/>
            <person name="Nelson J."/>
            <person name="Ng B.M."/>
            <person name="Nguyen N.B."/>
            <person name="Nguyen P.Q."/>
            <person name="Nguyen T."/>
            <person name="Obregon M."/>
            <person name="Okwuonu G.O."/>
            <person name="Onwere C.G."/>
            <person name="Orozco G."/>
            <person name="Parra A."/>
            <person name="Patel S."/>
            <person name="Patil S."/>
            <person name="Perez A."/>
            <person name="Perez Y."/>
            <person name="Pham C."/>
            <person name="Primus E.L."/>
            <person name="Pu L.-L."/>
            <person name="Puazo M."/>
            <person name="Qin X."/>
            <person name="Quiroz J.B."/>
            <person name="Reese J."/>
            <person name="Richards S."/>
            <person name="Rives C.M."/>
            <person name="Robberts R."/>
            <person name="Ruiz S.J."/>
            <person name="Ruiz M.J."/>
            <person name="Santibanez J."/>
            <person name="Schneider B.W."/>
            <person name="Sisson I."/>
            <person name="Smith M."/>
            <person name="Sodergren E."/>
            <person name="Song X.-Z."/>
            <person name="Song B.B."/>
            <person name="Summersgill H."/>
            <person name="Thelus R."/>
            <person name="Thornton R.D."/>
            <person name="Trejos Z.Y."/>
            <person name="Usmani K."/>
            <person name="Vattathil S."/>
            <person name="Villasana D."/>
            <person name="Walker D.L."/>
            <person name="Wang S."/>
            <person name="Wang K."/>
            <person name="White C.S."/>
            <person name="Williams A.C."/>
            <person name="Williamson J."/>
            <person name="Wilson K."/>
            <person name="Woghiren I.O."/>
            <person name="Woodworth J.R."/>
            <person name="Worley K.C."/>
            <person name="Wright R.A."/>
            <person name="Wu W."/>
            <person name="Young L."/>
            <person name="Zhang L."/>
            <person name="Zhang J."/>
            <person name="Zhu Y."/>
            <person name="Muzny D.M."/>
            <person name="Weinstock G."/>
            <person name="Gibbs R.A."/>
        </authorList>
    </citation>
    <scope>NUCLEOTIDE SEQUENCE [LARGE SCALE GENOMIC DNA]</scope>
    <source>
        <strain evidence="6">LSR1</strain>
    </source>
</reference>
<dbReference type="InterPro" id="IPR036055">
    <property type="entry name" value="LDL_receptor-like_sf"/>
</dbReference>
<dbReference type="CDD" id="cd00112">
    <property type="entry name" value="LDLa"/>
    <property type="match status" value="1"/>
</dbReference>
<sequence>MKVTYAWLIYSCLFVGSGILCDEKLERRQAVSSCKVNTEDKFYCSNGLCIEWSLVCDGRKDCTDGSDETKELCAPYEYGTNMTTNCGRVYVNYDNLNVSSDKSLNGSLPWMVEIFKLKEVTNSIYSLLCGGSIIAPNIVISAAQCIEQESVLSKYISKKVIKIAVYRNEYFIQMLNVETVYTTNNYSGSSEYQAEDIAVFVLEKIITMGNYAAPVCIDWNSIYNVNNGDRGKIVVWKSENGKKVDVTFESTLPYIDHSTCRKINTDGFNQFVTFDKFCTYNKLGQKVLPEDAGSGISFLHFNSYYLTGIMSLKHIGKNDTVTGLSRNDLINDTVLVFTDIKYHVHWIRGIFNKYFIVNSCILPTVEGVVYTYEGSNNILSHGTLIYHHISVIENCEVGYHKAYTNSIRICLGKGKWLTNFKKLCFKMCPPLVSNSLDIKCTYSGKYTNCSRLSIPDTVAKPSCKQTYIAPNGQDKTPLELLCQSNGTWNKQLYTCNPYCGRVYIQNQVLIENGEKALVGTAPWNVGIYQLNKKNSNFNLICGGSIISPNLVISAAHCFWKKVMLSMKISINDGIYKIAVGKYTRDFSVIDNDFTQIINVEMIHLKDGYYGPTGYHAEDIAIIVLQNRVPFSNGVAPVCIDWNGKYNVVNGDQGKIVGWGKTEKGISSPILLEASLSYIDHSSCRNMYTDGFESFVTADKFCAGSASGQGVGKGDSGAGLSFLHYDSYFLTGVVSIKDPNTNNSIAVFTELMYHIQWIRGLYNEHI</sequence>
<evidence type="ECO:0000259" key="4">
    <source>
        <dbReference type="PROSITE" id="PS50240"/>
    </source>
</evidence>
<dbReference type="PROSITE" id="PS01209">
    <property type="entry name" value="LDLRA_1"/>
    <property type="match status" value="1"/>
</dbReference>
<dbReference type="GO" id="GO:0004252">
    <property type="term" value="F:serine-type endopeptidase activity"/>
    <property type="evidence" value="ECO:0007669"/>
    <property type="project" value="InterPro"/>
</dbReference>
<dbReference type="InterPro" id="IPR018114">
    <property type="entry name" value="TRYPSIN_HIS"/>
</dbReference>
<dbReference type="PANTHER" id="PTHR24252:SF7">
    <property type="entry name" value="HYALIN"/>
    <property type="match status" value="1"/>
</dbReference>
<dbReference type="AlphaFoldDB" id="A0A8R2ACL3"/>
<dbReference type="Gene3D" id="2.40.10.10">
    <property type="entry name" value="Trypsin-like serine proteases"/>
    <property type="match status" value="3"/>
</dbReference>
<protein>
    <recommendedName>
        <fullName evidence="4">Peptidase S1 domain-containing protein</fullName>
    </recommendedName>
</protein>
<name>A0A8R2ACL3_ACYPI</name>
<dbReference type="InterPro" id="IPR009003">
    <property type="entry name" value="Peptidase_S1_PA"/>
</dbReference>
<accession>A0A8R2ACL3</accession>
<feature type="chain" id="PRO_5035881101" description="Peptidase S1 domain-containing protein" evidence="3">
    <location>
        <begin position="19"/>
        <end position="765"/>
    </location>
</feature>
<evidence type="ECO:0000313" key="5">
    <source>
        <dbReference type="EnsemblMetazoa" id="XP_003246142.3"/>
    </source>
</evidence>
<dbReference type="SMART" id="SM00020">
    <property type="entry name" value="Tryp_SPc"/>
    <property type="match status" value="2"/>
</dbReference>
<dbReference type="InterPro" id="IPR023415">
    <property type="entry name" value="LDLR_class-A_CS"/>
</dbReference>
<dbReference type="InterPro" id="IPR002172">
    <property type="entry name" value="LDrepeatLR_classA_rpt"/>
</dbReference>
<dbReference type="KEGG" id="api:100569548"/>
<dbReference type="PROSITE" id="PS00134">
    <property type="entry name" value="TRYPSIN_HIS"/>
    <property type="match status" value="1"/>
</dbReference>
<dbReference type="PROSITE" id="PS50068">
    <property type="entry name" value="LDLRA_2"/>
    <property type="match status" value="1"/>
</dbReference>
<feature type="signal peptide" evidence="3">
    <location>
        <begin position="1"/>
        <end position="18"/>
    </location>
</feature>
<dbReference type="GO" id="GO:0006508">
    <property type="term" value="P:proteolysis"/>
    <property type="evidence" value="ECO:0007669"/>
    <property type="project" value="InterPro"/>
</dbReference>
<dbReference type="OrthoDB" id="6615299at2759"/>
<dbReference type="Gene3D" id="4.10.400.10">
    <property type="entry name" value="Low-density Lipoprotein Receptor"/>
    <property type="match status" value="1"/>
</dbReference>
<dbReference type="RefSeq" id="XP_003246142.3">
    <property type="nucleotide sequence ID" value="XM_003246094.3"/>
</dbReference>
<dbReference type="Proteomes" id="UP000007819">
    <property type="component" value="Chromosome A1"/>
</dbReference>
<evidence type="ECO:0000313" key="6">
    <source>
        <dbReference type="Proteomes" id="UP000007819"/>
    </source>
</evidence>
<dbReference type="Pfam" id="PF00089">
    <property type="entry name" value="Trypsin"/>
    <property type="match status" value="2"/>
</dbReference>
<dbReference type="EnsemblMetazoa" id="XM_003246094.4">
    <property type="protein sequence ID" value="XP_003246142.3"/>
    <property type="gene ID" value="LOC100569548"/>
</dbReference>